<dbReference type="CDD" id="cd00207">
    <property type="entry name" value="fer2"/>
    <property type="match status" value="1"/>
</dbReference>
<keyword evidence="8" id="KW-0411">Iron-sulfur</keyword>
<dbReference type="SUPFAM" id="SSF54292">
    <property type="entry name" value="2Fe-2S ferredoxin-like"/>
    <property type="match status" value="1"/>
</dbReference>
<evidence type="ECO:0000256" key="1">
    <source>
        <dbReference type="ARBA" id="ARBA00007874"/>
    </source>
</evidence>
<keyword evidence="13" id="KW-1185">Reference proteome</keyword>
<dbReference type="Pfam" id="PF01152">
    <property type="entry name" value="Bac_globin"/>
    <property type="match status" value="1"/>
</dbReference>
<keyword evidence="4" id="KW-0001">2Fe-2S</keyword>
<dbReference type="PANTHER" id="PTHR43112">
    <property type="entry name" value="FERREDOXIN"/>
    <property type="match status" value="1"/>
</dbReference>
<evidence type="ECO:0000256" key="5">
    <source>
        <dbReference type="ARBA" id="ARBA00022723"/>
    </source>
</evidence>
<dbReference type="Gene3D" id="1.10.490.10">
    <property type="entry name" value="Globins"/>
    <property type="match status" value="1"/>
</dbReference>
<comment type="similarity">
    <text evidence="1">Belongs to the 2Fe2S plant-type ferredoxin family.</text>
</comment>
<dbReference type="CDD" id="cd00454">
    <property type="entry name" value="TrHb1_N"/>
    <property type="match status" value="1"/>
</dbReference>
<gene>
    <name evidence="12" type="ORF">VITFI_CDS0139</name>
</gene>
<dbReference type="InterPro" id="IPR009050">
    <property type="entry name" value="Globin-like_sf"/>
</dbReference>
<dbReference type="EMBL" id="CP022423">
    <property type="protein sequence ID" value="ASM75918.1"/>
    <property type="molecule type" value="Genomic_DNA"/>
</dbReference>
<keyword evidence="3 10" id="KW-0349">Heme</keyword>
<evidence type="ECO:0000256" key="9">
    <source>
        <dbReference type="ARBA" id="ARBA00034078"/>
    </source>
</evidence>
<dbReference type="GO" id="GO:0051537">
    <property type="term" value="F:2 iron, 2 sulfur cluster binding"/>
    <property type="evidence" value="ECO:0007669"/>
    <property type="project" value="UniProtKB-KW"/>
</dbReference>
<evidence type="ECO:0000256" key="6">
    <source>
        <dbReference type="ARBA" id="ARBA00022982"/>
    </source>
</evidence>
<dbReference type="InterPro" id="IPR036010">
    <property type="entry name" value="2Fe-2S_ferredoxin-like_sf"/>
</dbReference>
<comment type="cofactor">
    <cofactor evidence="9">
        <name>[2Fe-2S] cluster</name>
        <dbReference type="ChEBI" id="CHEBI:190135"/>
    </cofactor>
</comment>
<proteinExistence type="inferred from homology"/>
<dbReference type="GO" id="GO:0019825">
    <property type="term" value="F:oxygen binding"/>
    <property type="evidence" value="ECO:0007669"/>
    <property type="project" value="InterPro"/>
</dbReference>
<keyword evidence="2" id="KW-0813">Transport</keyword>
<dbReference type="Pfam" id="PF00111">
    <property type="entry name" value="Fer2"/>
    <property type="match status" value="1"/>
</dbReference>
<dbReference type="InterPro" id="IPR001041">
    <property type="entry name" value="2Fe-2S_ferredoxin-type"/>
</dbReference>
<dbReference type="GO" id="GO:0020037">
    <property type="term" value="F:heme binding"/>
    <property type="evidence" value="ECO:0007669"/>
    <property type="project" value="InterPro"/>
</dbReference>
<dbReference type="InterPro" id="IPR001486">
    <property type="entry name" value="Hemoglobin_trunc"/>
</dbReference>
<evidence type="ECO:0000256" key="10">
    <source>
        <dbReference type="PIRSR" id="PIRSR601486-1"/>
    </source>
</evidence>
<dbReference type="AlphaFoldDB" id="A0A221KA75"/>
<feature type="domain" description="2Fe-2S ferredoxin-type" evidence="11">
    <location>
        <begin position="13"/>
        <end position="104"/>
    </location>
</feature>
<evidence type="ECO:0000313" key="12">
    <source>
        <dbReference type="EMBL" id="ASM75918.1"/>
    </source>
</evidence>
<sequence>MHALVVMSSAASPTVTHVAATGAVTHALLRPGESLLDALLRQGAEVMFSCRGGVCQVCLLHSTAGSVPAAAQQGLAPGLVQAGYLMACQCHPDADLVVHQPHPEAVHAARHQAPEQALPTPDPALWEELGQGRQVRRALEDFYATVFADAQLAPFFQHVTPERVIGQQYAFLCLLMTGEKIYFGERPRNAHHWMVISDALMDHRQALMRAALVRQGLTPDQIARWTRLEEHWRADMVKRVPIAKIQHGQVFPLDGFAREILSCGSLCDHCGAEIAEGTEVLYHRRLGTVSCPACSAF</sequence>
<evidence type="ECO:0000259" key="11">
    <source>
        <dbReference type="PROSITE" id="PS51085"/>
    </source>
</evidence>
<keyword evidence="6" id="KW-0249">Electron transport</keyword>
<dbReference type="Proteomes" id="UP000199729">
    <property type="component" value="Chromosome"/>
</dbReference>
<dbReference type="InterPro" id="IPR012675">
    <property type="entry name" value="Beta-grasp_dom_sf"/>
</dbReference>
<dbReference type="SUPFAM" id="SSF46458">
    <property type="entry name" value="Globin-like"/>
    <property type="match status" value="1"/>
</dbReference>
<dbReference type="Gene3D" id="3.10.20.30">
    <property type="match status" value="1"/>
</dbReference>
<dbReference type="KEGG" id="vff:VITFI_CDS0139"/>
<evidence type="ECO:0000256" key="7">
    <source>
        <dbReference type="ARBA" id="ARBA00023004"/>
    </source>
</evidence>
<accession>A0A221KA75</accession>
<dbReference type="InterPro" id="IPR012292">
    <property type="entry name" value="Globin/Proto"/>
</dbReference>
<protein>
    <recommendedName>
        <fullName evidence="11">2Fe-2S ferredoxin-type domain-containing protein</fullName>
    </recommendedName>
</protein>
<reference evidence="12 13" key="1">
    <citation type="submission" date="2017-07" db="EMBL/GenBank/DDBJ databases">
        <title>Complete Genome Sequence of the cosmetic ferment Vitreoscilla filiformis (ATCC15551).</title>
        <authorList>
            <person name="Contreras S."/>
            <person name="Sagory-Zalkind P."/>
            <person name="Blanquart H."/>
            <person name="Iltis A."/>
            <person name="Morand S.C."/>
        </authorList>
    </citation>
    <scope>NUCLEOTIDE SEQUENCE [LARGE SCALE GENOMIC DNA]</scope>
    <source>
        <strain evidence="12 13">ATCC 15551</strain>
    </source>
</reference>
<keyword evidence="5 10" id="KW-0479">Metal-binding</keyword>
<evidence type="ECO:0000256" key="2">
    <source>
        <dbReference type="ARBA" id="ARBA00022448"/>
    </source>
</evidence>
<evidence type="ECO:0000313" key="13">
    <source>
        <dbReference type="Proteomes" id="UP000199729"/>
    </source>
</evidence>
<name>A0A221KA75_VITFI</name>
<dbReference type="GO" id="GO:0046872">
    <property type="term" value="F:metal ion binding"/>
    <property type="evidence" value="ECO:0007669"/>
    <property type="project" value="UniProtKB-KW"/>
</dbReference>
<evidence type="ECO:0000256" key="8">
    <source>
        <dbReference type="ARBA" id="ARBA00023014"/>
    </source>
</evidence>
<keyword evidence="7 10" id="KW-0408">Iron</keyword>
<evidence type="ECO:0000256" key="3">
    <source>
        <dbReference type="ARBA" id="ARBA00022617"/>
    </source>
</evidence>
<organism evidence="12 13">
    <name type="scientific">Vitreoscilla filiformis</name>
    <dbReference type="NCBI Taxonomy" id="63"/>
    <lineage>
        <taxon>Bacteria</taxon>
        <taxon>Pseudomonadati</taxon>
        <taxon>Pseudomonadota</taxon>
        <taxon>Betaproteobacteria</taxon>
        <taxon>Neisseriales</taxon>
        <taxon>Neisseriaceae</taxon>
        <taxon>Vitreoscilla</taxon>
    </lineage>
</organism>
<dbReference type="PANTHER" id="PTHR43112:SF3">
    <property type="entry name" value="FERREDOXIN-2, CHLOROPLASTIC"/>
    <property type="match status" value="1"/>
</dbReference>
<feature type="binding site" description="distal binding residue" evidence="10">
    <location>
        <position position="191"/>
    </location>
    <ligand>
        <name>heme</name>
        <dbReference type="ChEBI" id="CHEBI:30413"/>
    </ligand>
    <ligandPart>
        <name>Fe</name>
        <dbReference type="ChEBI" id="CHEBI:18248"/>
    </ligandPart>
</feature>
<evidence type="ECO:0000256" key="4">
    <source>
        <dbReference type="ARBA" id="ARBA00022714"/>
    </source>
</evidence>
<dbReference type="PROSITE" id="PS51085">
    <property type="entry name" value="2FE2S_FER_2"/>
    <property type="match status" value="1"/>
</dbReference>